<dbReference type="Pfam" id="PF08021">
    <property type="entry name" value="FAD_binding_9"/>
    <property type="match status" value="1"/>
</dbReference>
<comment type="caution">
    <text evidence="3">The sequence shown here is derived from an EMBL/GenBank/DDBJ whole genome shotgun (WGS) entry which is preliminary data.</text>
</comment>
<proteinExistence type="predicted"/>
<dbReference type="Gene3D" id="2.40.30.10">
    <property type="entry name" value="Translation factors"/>
    <property type="match status" value="1"/>
</dbReference>
<keyword evidence="4" id="KW-1185">Reference proteome</keyword>
<dbReference type="AlphaFoldDB" id="A0A179B164"/>
<organism evidence="3 4">
    <name type="scientific">Peptidiphaga gingivicola</name>
    <dbReference type="NCBI Taxonomy" id="2741497"/>
    <lineage>
        <taxon>Bacteria</taxon>
        <taxon>Bacillati</taxon>
        <taxon>Actinomycetota</taxon>
        <taxon>Actinomycetes</taxon>
        <taxon>Actinomycetales</taxon>
        <taxon>Actinomycetaceae</taxon>
        <taxon>Peptidiphaga</taxon>
    </lineage>
</organism>
<feature type="domain" description="Siderophore-interacting FAD-binding" evidence="2">
    <location>
        <begin position="64"/>
        <end position="118"/>
    </location>
</feature>
<feature type="compositionally biased region" description="Basic residues" evidence="1">
    <location>
        <begin position="193"/>
        <end position="202"/>
    </location>
</feature>
<dbReference type="STRING" id="1823756.A4H34_09065"/>
<name>A0A179B164_9ACTO</name>
<protein>
    <recommendedName>
        <fullName evidence="2">Siderophore-interacting FAD-binding domain-containing protein</fullName>
    </recommendedName>
</protein>
<evidence type="ECO:0000313" key="3">
    <source>
        <dbReference type="EMBL" id="OAP85250.1"/>
    </source>
</evidence>
<sequence>MTAFAGRHPHSATAGRAVAASRFAMHGATHTRAARAAGDAFSRASQIRRAPHLGAKGLNIRAKLDAIDKADRPELRWCTVRGHDAERGMLTFDVVTHGESGPGSAWALHAQTGDEVGIRAMTSTWRRKAGIQLLVADSTSAPAMRGLLEACTDAELAATHVRIAAPSPTCWSLGTIRSDRNWPPTKSTSFPKAQKRRPQPPH</sequence>
<evidence type="ECO:0000259" key="2">
    <source>
        <dbReference type="Pfam" id="PF08021"/>
    </source>
</evidence>
<dbReference type="InterPro" id="IPR013113">
    <property type="entry name" value="SIP_FAD-bd"/>
</dbReference>
<reference evidence="3 4" key="1">
    <citation type="submission" date="2016-04" db="EMBL/GenBank/DDBJ databases">
        <title>Peptidophaga gingivicola gen. nov., sp. nov., isolated from human subgingival plaque.</title>
        <authorList>
            <person name="Beall C.J."/>
            <person name="Mokrzan E.M."/>
            <person name="Griffen A.L."/>
            <person name="Leys E.J."/>
        </authorList>
    </citation>
    <scope>NUCLEOTIDE SEQUENCE [LARGE SCALE GENOMIC DNA]</scope>
    <source>
        <strain evidence="3 4">BA112</strain>
    </source>
</reference>
<feature type="region of interest" description="Disordered" evidence="1">
    <location>
        <begin position="175"/>
        <end position="202"/>
    </location>
</feature>
<dbReference type="PANTHER" id="PTHR30157:SF0">
    <property type="entry name" value="NADPH-DEPENDENT FERRIC-CHELATE REDUCTASE"/>
    <property type="match status" value="1"/>
</dbReference>
<dbReference type="PANTHER" id="PTHR30157">
    <property type="entry name" value="FERRIC REDUCTASE, NADPH-DEPENDENT"/>
    <property type="match status" value="1"/>
</dbReference>
<gene>
    <name evidence="3" type="ORF">A4H34_09065</name>
</gene>
<evidence type="ECO:0000256" key="1">
    <source>
        <dbReference type="SAM" id="MobiDB-lite"/>
    </source>
</evidence>
<accession>A0A179B164</accession>
<dbReference type="InterPro" id="IPR039374">
    <property type="entry name" value="SIP_fam"/>
</dbReference>
<dbReference type="EMBL" id="LVZK01000003">
    <property type="protein sequence ID" value="OAP85250.1"/>
    <property type="molecule type" value="Genomic_DNA"/>
</dbReference>
<dbReference type="OrthoDB" id="3291337at2"/>
<evidence type="ECO:0000313" key="4">
    <source>
        <dbReference type="Proteomes" id="UP000078368"/>
    </source>
</evidence>
<dbReference type="Proteomes" id="UP000078368">
    <property type="component" value="Unassembled WGS sequence"/>
</dbReference>